<dbReference type="Proteomes" id="UP001499852">
    <property type="component" value="Unassembled WGS sequence"/>
</dbReference>
<gene>
    <name evidence="1" type="ORF">GCM10023213_47670</name>
</gene>
<evidence type="ECO:0000313" key="1">
    <source>
        <dbReference type="EMBL" id="GAA5149663.1"/>
    </source>
</evidence>
<keyword evidence="2" id="KW-1185">Reference proteome</keyword>
<protein>
    <submittedName>
        <fullName evidence="1">Uncharacterized protein</fullName>
    </submittedName>
</protein>
<proteinExistence type="predicted"/>
<evidence type="ECO:0000313" key="2">
    <source>
        <dbReference type="Proteomes" id="UP001499852"/>
    </source>
</evidence>
<name>A0ABP9PRX7_9BACT</name>
<dbReference type="Pfam" id="PF09621">
    <property type="entry name" value="LcrR"/>
    <property type="match status" value="1"/>
</dbReference>
<organism evidence="1 2">
    <name type="scientific">Prosthecobacter algae</name>
    <dbReference type="NCBI Taxonomy" id="1144682"/>
    <lineage>
        <taxon>Bacteria</taxon>
        <taxon>Pseudomonadati</taxon>
        <taxon>Verrucomicrobiota</taxon>
        <taxon>Verrucomicrobiia</taxon>
        <taxon>Verrucomicrobiales</taxon>
        <taxon>Verrucomicrobiaceae</taxon>
        <taxon>Prosthecobacter</taxon>
    </lineage>
</organism>
<dbReference type="EMBL" id="BAABIA010000015">
    <property type="protein sequence ID" value="GAA5149663.1"/>
    <property type="molecule type" value="Genomic_DNA"/>
</dbReference>
<accession>A0ABP9PRX7</accession>
<comment type="caution">
    <text evidence="1">The sequence shown here is derived from an EMBL/GenBank/DDBJ whole genome shotgun (WGS) entry which is preliminary data.</text>
</comment>
<reference evidence="2" key="1">
    <citation type="journal article" date="2019" name="Int. J. Syst. Evol. Microbiol.">
        <title>The Global Catalogue of Microorganisms (GCM) 10K type strain sequencing project: providing services to taxonomists for standard genome sequencing and annotation.</title>
        <authorList>
            <consortium name="The Broad Institute Genomics Platform"/>
            <consortium name="The Broad Institute Genome Sequencing Center for Infectious Disease"/>
            <person name="Wu L."/>
            <person name="Ma J."/>
        </authorList>
    </citation>
    <scope>NUCLEOTIDE SEQUENCE [LARGE SCALE GENOMIC DNA]</scope>
    <source>
        <strain evidence="2">JCM 18053</strain>
    </source>
</reference>
<sequence length="168" mass="19199">MRVNGLRNRSVIMARFFKDCFTQWLEAQGSPPEIYQPGGFFGCPPMGWQHTQRGTAIVYVVRKEEPETLHIIMFEREQNRKGLGSPFATLIRFLRLIQRSDSGITHVTGRINAIEGRPADSLETERMKPFYTAHLGGHYFTDEQGIEWVRGSVAVALETLASTRERRS</sequence>
<dbReference type="InterPro" id="IPR022797">
    <property type="entry name" value="LcrR/CesD2"/>
</dbReference>